<name>A0A8K1FBP0_PYTOL</name>
<comment type="caution">
    <text evidence="2">The sequence shown here is derived from an EMBL/GenBank/DDBJ whole genome shotgun (WGS) entry which is preliminary data.</text>
</comment>
<accession>A0A8K1FBP0</accession>
<feature type="compositionally biased region" description="Basic and acidic residues" evidence="1">
    <location>
        <begin position="452"/>
        <end position="463"/>
    </location>
</feature>
<organism evidence="2 3">
    <name type="scientific">Pythium oligandrum</name>
    <name type="common">Mycoparasitic fungus</name>
    <dbReference type="NCBI Taxonomy" id="41045"/>
    <lineage>
        <taxon>Eukaryota</taxon>
        <taxon>Sar</taxon>
        <taxon>Stramenopiles</taxon>
        <taxon>Oomycota</taxon>
        <taxon>Peronosporomycetes</taxon>
        <taxon>Pythiales</taxon>
        <taxon>Pythiaceae</taxon>
        <taxon>Pythium</taxon>
    </lineage>
</organism>
<dbReference type="OrthoDB" id="108005at2759"/>
<evidence type="ECO:0000256" key="1">
    <source>
        <dbReference type="SAM" id="MobiDB-lite"/>
    </source>
</evidence>
<dbReference type="Proteomes" id="UP000794436">
    <property type="component" value="Unassembled WGS sequence"/>
</dbReference>
<evidence type="ECO:0000313" key="3">
    <source>
        <dbReference type="Proteomes" id="UP000794436"/>
    </source>
</evidence>
<feature type="region of interest" description="Disordered" evidence="1">
    <location>
        <begin position="452"/>
        <end position="471"/>
    </location>
</feature>
<feature type="region of interest" description="Disordered" evidence="1">
    <location>
        <begin position="58"/>
        <end position="79"/>
    </location>
</feature>
<evidence type="ECO:0000313" key="2">
    <source>
        <dbReference type="EMBL" id="TMW57480.1"/>
    </source>
</evidence>
<reference evidence="2" key="1">
    <citation type="submission" date="2019-03" db="EMBL/GenBank/DDBJ databases">
        <title>Long read genome sequence of the mycoparasitic Pythium oligandrum ATCC 38472 isolated from sugarbeet rhizosphere.</title>
        <authorList>
            <person name="Gaulin E."/>
        </authorList>
    </citation>
    <scope>NUCLEOTIDE SEQUENCE</scope>
    <source>
        <strain evidence="2">ATCC 38472_TT</strain>
    </source>
</reference>
<dbReference type="EMBL" id="SPLM01000144">
    <property type="protein sequence ID" value="TMW57480.1"/>
    <property type="molecule type" value="Genomic_DNA"/>
</dbReference>
<proteinExistence type="predicted"/>
<sequence>MPATSPPKGLLHALLQESRDRVAYVRAGQPLTELLESGLCGAGGPGFPAIPVQSSLAKHPHKHHATRLSSEQTKKQPLPLTSYAQYDDYMGAKPTDHPIAHLNTRRRGVTLRSKQLKKLLSTSDIDLDAAADARASGKAKLTSAFAALRSHHAFFNIKELPPVEETYQDIKNPHMAFLEFKKDALPPVASTPRARHVKITELNAPTHQPLRFGDQICLISMASDLPLAIGRDGRTLAVANAVVGQHVIFTITDFRHPTRHDDILVGEDFWLRVDETQLNLPPPDEVMALVADTSYFLGCPGYFEAASPSRHRRQVVSSASAAAKYSHVTNEDEQDAHDRRTFKLVTMKAMRPSKEVYGDDAATREYTLESNPSVVLLAKWRFVMAKVPSQKSENTRLVLNCASVSLQLSTFTLEYDGEVKRGVLRENGEDERRLHLPAAQWQVRLVRRPEYETEDPGSLRRDGSPATRVEQQRMDEKASLEWIARHHEQLAERARRRKENQVLVKQSRHEYDRVVEQSDAQLVQIQRAKAEHYTEYCQNRSIHGQSHHQHKKISSRLTKNTEITLLPRL</sequence>
<dbReference type="AlphaFoldDB" id="A0A8K1FBP0"/>
<protein>
    <submittedName>
        <fullName evidence="2">Uncharacterized protein</fullName>
    </submittedName>
</protein>
<gene>
    <name evidence="2" type="ORF">Poli38472_003405</name>
</gene>
<keyword evidence="3" id="KW-1185">Reference proteome</keyword>